<gene>
    <name evidence="2" type="ORF">CRENBAI_006221</name>
</gene>
<proteinExistence type="predicted"/>
<organism evidence="2 3">
    <name type="scientific">Crenichthys baileyi</name>
    <name type="common">White River springfish</name>
    <dbReference type="NCBI Taxonomy" id="28760"/>
    <lineage>
        <taxon>Eukaryota</taxon>
        <taxon>Metazoa</taxon>
        <taxon>Chordata</taxon>
        <taxon>Craniata</taxon>
        <taxon>Vertebrata</taxon>
        <taxon>Euteleostomi</taxon>
        <taxon>Actinopterygii</taxon>
        <taxon>Neopterygii</taxon>
        <taxon>Teleostei</taxon>
        <taxon>Neoteleostei</taxon>
        <taxon>Acanthomorphata</taxon>
        <taxon>Ovalentaria</taxon>
        <taxon>Atherinomorphae</taxon>
        <taxon>Cyprinodontiformes</taxon>
        <taxon>Goodeidae</taxon>
        <taxon>Crenichthys</taxon>
    </lineage>
</organism>
<comment type="caution">
    <text evidence="2">The sequence shown here is derived from an EMBL/GenBank/DDBJ whole genome shotgun (WGS) entry which is preliminary data.</text>
</comment>
<reference evidence="2 3" key="1">
    <citation type="submission" date="2021-06" db="EMBL/GenBank/DDBJ databases">
        <authorList>
            <person name="Palmer J.M."/>
        </authorList>
    </citation>
    <scope>NUCLEOTIDE SEQUENCE [LARGE SCALE GENOMIC DNA]</scope>
    <source>
        <strain evidence="2 3">MEX-2019</strain>
        <tissue evidence="2">Muscle</tissue>
    </source>
</reference>
<evidence type="ECO:0000313" key="3">
    <source>
        <dbReference type="Proteomes" id="UP001311232"/>
    </source>
</evidence>
<evidence type="ECO:0000256" key="1">
    <source>
        <dbReference type="SAM" id="MobiDB-lite"/>
    </source>
</evidence>
<dbReference type="AlphaFoldDB" id="A0AAV9RVL4"/>
<dbReference type="Proteomes" id="UP001311232">
    <property type="component" value="Unassembled WGS sequence"/>
</dbReference>
<evidence type="ECO:0000313" key="2">
    <source>
        <dbReference type="EMBL" id="KAK5612812.1"/>
    </source>
</evidence>
<accession>A0AAV9RVL4</accession>
<feature type="region of interest" description="Disordered" evidence="1">
    <location>
        <begin position="1"/>
        <end position="20"/>
    </location>
</feature>
<keyword evidence="3" id="KW-1185">Reference proteome</keyword>
<protein>
    <submittedName>
        <fullName evidence="2">Uncharacterized protein</fullName>
    </submittedName>
</protein>
<dbReference type="EMBL" id="JAHHUM010001298">
    <property type="protein sequence ID" value="KAK5612812.1"/>
    <property type="molecule type" value="Genomic_DNA"/>
</dbReference>
<sequence length="68" mass="7507">MVGVREREKGRERKEAARGRIHAEPRCAGVSAIDAQSPSQLHPTNHLLLQLGQFILLIPPACFPVLLL</sequence>
<name>A0AAV9RVL4_9TELE</name>